<organism evidence="2">
    <name type="scientific">Macaca mulatta</name>
    <name type="common">Rhesus macaque</name>
    <dbReference type="NCBI Taxonomy" id="9544"/>
    <lineage>
        <taxon>Eukaryota</taxon>
        <taxon>Metazoa</taxon>
        <taxon>Chordata</taxon>
        <taxon>Craniata</taxon>
        <taxon>Vertebrata</taxon>
        <taxon>Euteleostomi</taxon>
        <taxon>Mammalia</taxon>
        <taxon>Eutheria</taxon>
        <taxon>Euarchontoglires</taxon>
        <taxon>Primates</taxon>
        <taxon>Haplorrhini</taxon>
        <taxon>Catarrhini</taxon>
        <taxon>Cercopithecidae</taxon>
        <taxon>Cercopithecinae</taxon>
        <taxon>Macaca</taxon>
    </lineage>
</organism>
<dbReference type="EMBL" id="CM001256">
    <property type="protein sequence ID" value="EHH18094.1"/>
    <property type="molecule type" value="Genomic_DNA"/>
</dbReference>
<dbReference type="HOGENOM" id="CLU_2910040_0_0_1"/>
<dbReference type="Proteomes" id="UP000013456">
    <property type="component" value="Chromosome 4"/>
</dbReference>
<accession>F7CC26</accession>
<reference evidence="2" key="1">
    <citation type="journal article" date="2011" name="Nat. Biotechnol.">
        <title>Genome sequencing and comparison of two nonhuman primate animal models, the cynomolgus and Chinese rhesus macaques.</title>
        <authorList>
            <person name="Yan G."/>
            <person name="Zhang G."/>
            <person name="Fang X."/>
            <person name="Zhang Y."/>
            <person name="Li C."/>
            <person name="Ling F."/>
            <person name="Cooper D.N."/>
            <person name="Li Q."/>
            <person name="Li Y."/>
            <person name="van Gool A.J."/>
            <person name="Du H."/>
            <person name="Chen J."/>
            <person name="Chen R."/>
            <person name="Zhang P."/>
            <person name="Huang Z."/>
            <person name="Thompson J.R."/>
            <person name="Meng Y."/>
            <person name="Bai Y."/>
            <person name="Wang J."/>
            <person name="Zhuo M."/>
            <person name="Wang T."/>
            <person name="Huang Y."/>
            <person name="Wei L."/>
            <person name="Li J."/>
            <person name="Wang Z."/>
            <person name="Hu H."/>
            <person name="Yang P."/>
            <person name="Le L."/>
            <person name="Stenson P.D."/>
            <person name="Li B."/>
            <person name="Liu X."/>
            <person name="Ball E.V."/>
            <person name="An N."/>
            <person name="Huang Q."/>
            <person name="Zhang Y."/>
            <person name="Fan W."/>
            <person name="Zhang X."/>
            <person name="Li Y."/>
            <person name="Wang W."/>
            <person name="Katze M.G."/>
            <person name="Su B."/>
            <person name="Nielsen R."/>
            <person name="Yang H."/>
            <person name="Wang J."/>
            <person name="Wang X."/>
            <person name="Wang J."/>
        </authorList>
    </citation>
    <scope>NUCLEOTIDE SEQUENCE [LARGE SCALE GENOMIC DNA]</scope>
    <source>
        <strain evidence="2">CR-5</strain>
    </source>
</reference>
<feature type="compositionally biased region" description="Basic residues" evidence="1">
    <location>
        <begin position="1"/>
        <end position="11"/>
    </location>
</feature>
<feature type="non-terminal residue" evidence="2">
    <location>
        <position position="62"/>
    </location>
</feature>
<dbReference type="AlphaFoldDB" id="F7CC26"/>
<proteinExistence type="predicted"/>
<protein>
    <submittedName>
        <fullName evidence="2">Uncharacterized protein</fullName>
    </submittedName>
</protein>
<evidence type="ECO:0000313" key="2">
    <source>
        <dbReference type="EMBL" id="EHH18094.1"/>
    </source>
</evidence>
<evidence type="ECO:0000256" key="1">
    <source>
        <dbReference type="SAM" id="MobiDB-lite"/>
    </source>
</evidence>
<name>F7CC26_MACMU</name>
<feature type="region of interest" description="Disordered" evidence="1">
    <location>
        <begin position="1"/>
        <end position="29"/>
    </location>
</feature>
<gene>
    <name evidence="2" type="ORF">EGK_14631</name>
</gene>
<feature type="non-terminal residue" evidence="2">
    <location>
        <position position="1"/>
    </location>
</feature>
<sequence length="62" mass="7393">LQPIAKNRKPRLFTSQTSSRPRRRRDRGRLQWVEKPMGLGEKYFSNQSLNLHIKCYGFLSML</sequence>